<proteinExistence type="predicted"/>
<evidence type="ECO:0000313" key="1">
    <source>
        <dbReference type="EMBL" id="KAF7509354.1"/>
    </source>
</evidence>
<reference evidence="1" key="1">
    <citation type="submission" date="2020-02" db="EMBL/GenBank/DDBJ databases">
        <authorList>
            <person name="Palmer J.M."/>
        </authorList>
    </citation>
    <scope>NUCLEOTIDE SEQUENCE</scope>
    <source>
        <strain evidence="1">EPUS1.4</strain>
        <tissue evidence="1">Thallus</tissue>
    </source>
</reference>
<protein>
    <submittedName>
        <fullName evidence="1">Uncharacterized protein</fullName>
    </submittedName>
</protein>
<evidence type="ECO:0000313" key="2">
    <source>
        <dbReference type="Proteomes" id="UP000606974"/>
    </source>
</evidence>
<accession>A0A8H7AJM6</accession>
<comment type="caution">
    <text evidence="1">The sequence shown here is derived from an EMBL/GenBank/DDBJ whole genome shotgun (WGS) entry which is preliminary data.</text>
</comment>
<name>A0A8H7AJM6_9EURO</name>
<dbReference type="AlphaFoldDB" id="A0A8H7AJM6"/>
<organism evidence="1 2">
    <name type="scientific">Endocarpon pusillum</name>
    <dbReference type="NCBI Taxonomy" id="364733"/>
    <lineage>
        <taxon>Eukaryota</taxon>
        <taxon>Fungi</taxon>
        <taxon>Dikarya</taxon>
        <taxon>Ascomycota</taxon>
        <taxon>Pezizomycotina</taxon>
        <taxon>Eurotiomycetes</taxon>
        <taxon>Chaetothyriomycetidae</taxon>
        <taxon>Verrucariales</taxon>
        <taxon>Verrucariaceae</taxon>
        <taxon>Endocarpon</taxon>
    </lineage>
</organism>
<dbReference type="EMBL" id="JAACFV010000042">
    <property type="protein sequence ID" value="KAF7509354.1"/>
    <property type="molecule type" value="Genomic_DNA"/>
</dbReference>
<sequence length="94" mass="10511">MCSILQQLIRPRKGQVPFVVQVGCSGSVTRFLYCIFTFWIIRPHNINLSDRFTTLEITEEAVTFCEELTVWGGVVLSNRPSSNARSAAMMGNAV</sequence>
<gene>
    <name evidence="1" type="ORF">GJ744_008077</name>
</gene>
<dbReference type="Proteomes" id="UP000606974">
    <property type="component" value="Unassembled WGS sequence"/>
</dbReference>
<keyword evidence="2" id="KW-1185">Reference proteome</keyword>